<dbReference type="Pfam" id="PF12680">
    <property type="entry name" value="SnoaL_2"/>
    <property type="match status" value="1"/>
</dbReference>
<proteinExistence type="predicted"/>
<dbReference type="Proteomes" id="UP000192674">
    <property type="component" value="Unassembled WGS sequence"/>
</dbReference>
<evidence type="ECO:0000259" key="1">
    <source>
        <dbReference type="Pfam" id="PF12680"/>
    </source>
</evidence>
<dbReference type="InterPro" id="IPR032710">
    <property type="entry name" value="NTF2-like_dom_sf"/>
</dbReference>
<dbReference type="AlphaFoldDB" id="A0A1W2BN20"/>
<gene>
    <name evidence="2" type="ORF">SAMN05661093_01814</name>
</gene>
<dbReference type="SUPFAM" id="SSF54427">
    <property type="entry name" value="NTF2-like"/>
    <property type="match status" value="1"/>
</dbReference>
<accession>A0A1W2BN20</accession>
<feature type="domain" description="SnoaL-like" evidence="1">
    <location>
        <begin position="19"/>
        <end position="112"/>
    </location>
</feature>
<dbReference type="InterPro" id="IPR037401">
    <property type="entry name" value="SnoaL-like"/>
</dbReference>
<protein>
    <submittedName>
        <fullName evidence="2">SnoaL-like domain-containing protein</fullName>
    </submittedName>
</protein>
<evidence type="ECO:0000313" key="2">
    <source>
        <dbReference type="EMBL" id="SMC73928.1"/>
    </source>
</evidence>
<evidence type="ECO:0000313" key="3">
    <source>
        <dbReference type="Proteomes" id="UP000192674"/>
    </source>
</evidence>
<reference evidence="2 3" key="1">
    <citation type="submission" date="2017-04" db="EMBL/GenBank/DDBJ databases">
        <authorList>
            <person name="Afonso C.L."/>
            <person name="Miller P.J."/>
            <person name="Scott M.A."/>
            <person name="Spackman E."/>
            <person name="Goraichik I."/>
            <person name="Dimitrov K.M."/>
            <person name="Suarez D.L."/>
            <person name="Swayne D.E."/>
        </authorList>
    </citation>
    <scope>NUCLEOTIDE SEQUENCE [LARGE SCALE GENOMIC DNA]</scope>
    <source>
        <strain evidence="2 3">DSM 43828</strain>
    </source>
</reference>
<organism evidence="2 3">
    <name type="scientific">Kibdelosporangium aridum</name>
    <dbReference type="NCBI Taxonomy" id="2030"/>
    <lineage>
        <taxon>Bacteria</taxon>
        <taxon>Bacillati</taxon>
        <taxon>Actinomycetota</taxon>
        <taxon>Actinomycetes</taxon>
        <taxon>Pseudonocardiales</taxon>
        <taxon>Pseudonocardiaceae</taxon>
        <taxon>Kibdelosporangium</taxon>
    </lineage>
</organism>
<dbReference type="Gene3D" id="3.10.450.50">
    <property type="match status" value="1"/>
</dbReference>
<name>A0A1W2BN20_KIBAR</name>
<sequence length="117" mass="12771">MRGRADGSMLSRVTMDPAVRAAIDAANKNDIAAFLACFTEDGVVDDWGREFRGAKRITEWSDNEFIGKQVSLDVTDVEDRDGEVVVTAQVGGNGFNGPSHFSFRVDGDKVSRMTIRA</sequence>
<dbReference type="EMBL" id="FWXV01000001">
    <property type="protein sequence ID" value="SMC73928.1"/>
    <property type="molecule type" value="Genomic_DNA"/>
</dbReference>
<keyword evidence="3" id="KW-1185">Reference proteome</keyword>